<dbReference type="EMBL" id="ANMU01000037">
    <property type="protein sequence ID" value="EMJ83698.1"/>
    <property type="molecule type" value="Genomic_DNA"/>
</dbReference>
<sequence>MIVQVAWSLVHCQYGEKIKEFYQKLYPKKGAKKSIIATSHK</sequence>
<dbReference type="AlphaFoldDB" id="M6C4I3"/>
<dbReference type="Proteomes" id="UP000011873">
    <property type="component" value="Unassembled WGS sequence"/>
</dbReference>
<evidence type="ECO:0000313" key="2">
    <source>
        <dbReference type="Proteomes" id="UP000011873"/>
    </source>
</evidence>
<organism evidence="1 2">
    <name type="scientific">Leptospira borgpetersenii serovar Hardjo-bovis str. Sponselee</name>
    <dbReference type="NCBI Taxonomy" id="1303729"/>
    <lineage>
        <taxon>Bacteria</taxon>
        <taxon>Pseudomonadati</taxon>
        <taxon>Spirochaetota</taxon>
        <taxon>Spirochaetia</taxon>
        <taxon>Leptospirales</taxon>
        <taxon>Leptospiraceae</taxon>
        <taxon>Leptospira</taxon>
    </lineage>
</organism>
<protein>
    <submittedName>
        <fullName evidence="1">Uncharacterized protein</fullName>
    </submittedName>
</protein>
<name>M6C4I3_LEPBO</name>
<evidence type="ECO:0000313" key="1">
    <source>
        <dbReference type="EMBL" id="EMJ83698.1"/>
    </source>
</evidence>
<proteinExistence type="predicted"/>
<gene>
    <name evidence="1" type="ORF">LEP1GSC016_1067</name>
</gene>
<accession>M6C4I3</accession>
<comment type="caution">
    <text evidence="1">The sequence shown here is derived from an EMBL/GenBank/DDBJ whole genome shotgun (WGS) entry which is preliminary data.</text>
</comment>
<reference evidence="1 2" key="1">
    <citation type="submission" date="2013-01" db="EMBL/GenBank/DDBJ databases">
        <authorList>
            <person name="Harkins D.M."/>
            <person name="Durkin A.S."/>
            <person name="Brinkac L.M."/>
            <person name="Haft D.H."/>
            <person name="Selengut J.D."/>
            <person name="Sanka R."/>
            <person name="DePew J."/>
            <person name="Purushe J."/>
            <person name="Galloway R.L."/>
            <person name="Vinetz J.M."/>
            <person name="Sutton G.G."/>
            <person name="Nierman W.C."/>
            <person name="Fouts D.E."/>
        </authorList>
    </citation>
    <scope>NUCLEOTIDE SEQUENCE [LARGE SCALE GENOMIC DNA]</scope>
    <source>
        <strain evidence="1 2">Sponselee CDC</strain>
    </source>
</reference>
<dbReference type="PATRIC" id="fig|1218567.3.peg.922"/>